<evidence type="ECO:0000256" key="9">
    <source>
        <dbReference type="ARBA" id="ARBA00023012"/>
    </source>
</evidence>
<accession>A0A6J7GM48</accession>
<dbReference type="PANTHER" id="PTHR45436:SF5">
    <property type="entry name" value="SENSOR HISTIDINE KINASE TRCS"/>
    <property type="match status" value="1"/>
</dbReference>
<dbReference type="InterPro" id="IPR036097">
    <property type="entry name" value="HisK_dim/P_sf"/>
</dbReference>
<dbReference type="CDD" id="cd00075">
    <property type="entry name" value="HATPase"/>
    <property type="match status" value="1"/>
</dbReference>
<dbReference type="InterPro" id="IPR003661">
    <property type="entry name" value="HisK_dim/P_dom"/>
</dbReference>
<organism evidence="14">
    <name type="scientific">freshwater metagenome</name>
    <dbReference type="NCBI Taxonomy" id="449393"/>
    <lineage>
        <taxon>unclassified sequences</taxon>
        <taxon>metagenomes</taxon>
        <taxon>ecological metagenomes</taxon>
    </lineage>
</organism>
<protein>
    <recommendedName>
        <fullName evidence="3">histidine kinase</fullName>
        <ecNumber evidence="3">2.7.13.3</ecNumber>
    </recommendedName>
</protein>
<keyword evidence="7" id="KW-0418">Kinase</keyword>
<evidence type="ECO:0000256" key="7">
    <source>
        <dbReference type="ARBA" id="ARBA00022777"/>
    </source>
</evidence>
<feature type="domain" description="Histidine kinase" evidence="12">
    <location>
        <begin position="145"/>
        <end position="358"/>
    </location>
</feature>
<proteinExistence type="predicted"/>
<keyword evidence="5" id="KW-0808">Transferase</keyword>
<dbReference type="SMART" id="SM00387">
    <property type="entry name" value="HATPase_c"/>
    <property type="match status" value="1"/>
</dbReference>
<dbReference type="AlphaFoldDB" id="A0A6J7GM48"/>
<dbReference type="PRINTS" id="PR00344">
    <property type="entry name" value="BCTRLSENSOR"/>
</dbReference>
<evidence type="ECO:0000256" key="1">
    <source>
        <dbReference type="ARBA" id="ARBA00000085"/>
    </source>
</evidence>
<dbReference type="CDD" id="cd00082">
    <property type="entry name" value="HisKA"/>
    <property type="match status" value="1"/>
</dbReference>
<dbReference type="Pfam" id="PF00672">
    <property type="entry name" value="HAMP"/>
    <property type="match status" value="1"/>
</dbReference>
<gene>
    <name evidence="14" type="ORF">UFOPK3564_00848</name>
</gene>
<dbReference type="Gene3D" id="6.10.340.10">
    <property type="match status" value="1"/>
</dbReference>
<dbReference type="InterPro" id="IPR005467">
    <property type="entry name" value="His_kinase_dom"/>
</dbReference>
<dbReference type="Gene3D" id="1.10.287.130">
    <property type="match status" value="1"/>
</dbReference>
<keyword evidence="8 11" id="KW-1133">Transmembrane helix</keyword>
<dbReference type="Pfam" id="PF00512">
    <property type="entry name" value="HisKA"/>
    <property type="match status" value="1"/>
</dbReference>
<dbReference type="EMBL" id="CAFBMK010000033">
    <property type="protein sequence ID" value="CAB4905440.1"/>
    <property type="molecule type" value="Genomic_DNA"/>
</dbReference>
<name>A0A6J7GM48_9ZZZZ</name>
<keyword evidence="10 11" id="KW-0472">Membrane</keyword>
<comment type="catalytic activity">
    <reaction evidence="1">
        <text>ATP + protein L-histidine = ADP + protein N-phospho-L-histidine.</text>
        <dbReference type="EC" id="2.7.13.3"/>
    </reaction>
</comment>
<evidence type="ECO:0000256" key="10">
    <source>
        <dbReference type="ARBA" id="ARBA00023136"/>
    </source>
</evidence>
<evidence type="ECO:0000313" key="14">
    <source>
        <dbReference type="EMBL" id="CAB4905440.1"/>
    </source>
</evidence>
<dbReference type="GO" id="GO:0000155">
    <property type="term" value="F:phosphorelay sensor kinase activity"/>
    <property type="evidence" value="ECO:0007669"/>
    <property type="project" value="InterPro"/>
</dbReference>
<dbReference type="InterPro" id="IPR003660">
    <property type="entry name" value="HAMP_dom"/>
</dbReference>
<dbReference type="EC" id="2.7.13.3" evidence="3"/>
<feature type="transmembrane region" description="Helical" evidence="11">
    <location>
        <begin position="60"/>
        <end position="83"/>
    </location>
</feature>
<evidence type="ECO:0000256" key="3">
    <source>
        <dbReference type="ARBA" id="ARBA00012438"/>
    </source>
</evidence>
<evidence type="ECO:0000259" key="12">
    <source>
        <dbReference type="PROSITE" id="PS50109"/>
    </source>
</evidence>
<evidence type="ECO:0000256" key="2">
    <source>
        <dbReference type="ARBA" id="ARBA00004370"/>
    </source>
</evidence>
<dbReference type="SMART" id="SM00304">
    <property type="entry name" value="HAMP"/>
    <property type="match status" value="1"/>
</dbReference>
<dbReference type="Gene3D" id="3.30.565.10">
    <property type="entry name" value="Histidine kinase-like ATPase, C-terminal domain"/>
    <property type="match status" value="1"/>
</dbReference>
<dbReference type="PANTHER" id="PTHR45436">
    <property type="entry name" value="SENSOR HISTIDINE KINASE YKOH"/>
    <property type="match status" value="1"/>
</dbReference>
<dbReference type="InterPro" id="IPR004358">
    <property type="entry name" value="Sig_transdc_His_kin-like_C"/>
</dbReference>
<dbReference type="CDD" id="cd06225">
    <property type="entry name" value="HAMP"/>
    <property type="match status" value="1"/>
</dbReference>
<evidence type="ECO:0000259" key="13">
    <source>
        <dbReference type="PROSITE" id="PS50885"/>
    </source>
</evidence>
<dbReference type="SUPFAM" id="SSF158472">
    <property type="entry name" value="HAMP domain-like"/>
    <property type="match status" value="1"/>
</dbReference>
<dbReference type="SUPFAM" id="SSF47384">
    <property type="entry name" value="Homodimeric domain of signal transducing histidine kinase"/>
    <property type="match status" value="1"/>
</dbReference>
<dbReference type="Pfam" id="PF02518">
    <property type="entry name" value="HATPase_c"/>
    <property type="match status" value="1"/>
</dbReference>
<dbReference type="InterPro" id="IPR036890">
    <property type="entry name" value="HATPase_C_sf"/>
</dbReference>
<evidence type="ECO:0000256" key="8">
    <source>
        <dbReference type="ARBA" id="ARBA00022989"/>
    </source>
</evidence>
<comment type="subcellular location">
    <subcellularLocation>
        <location evidence="2">Membrane</location>
    </subcellularLocation>
</comment>
<dbReference type="PROSITE" id="PS50885">
    <property type="entry name" value="HAMP"/>
    <property type="match status" value="1"/>
</dbReference>
<evidence type="ECO:0000256" key="6">
    <source>
        <dbReference type="ARBA" id="ARBA00022692"/>
    </source>
</evidence>
<dbReference type="SUPFAM" id="SSF55874">
    <property type="entry name" value="ATPase domain of HSP90 chaperone/DNA topoisomerase II/histidine kinase"/>
    <property type="match status" value="1"/>
</dbReference>
<dbReference type="SMART" id="SM00388">
    <property type="entry name" value="HisKA"/>
    <property type="match status" value="1"/>
</dbReference>
<feature type="transmembrane region" description="Helical" evidence="11">
    <location>
        <begin position="20"/>
        <end position="40"/>
    </location>
</feature>
<dbReference type="PROSITE" id="PS50109">
    <property type="entry name" value="HIS_KIN"/>
    <property type="match status" value="1"/>
</dbReference>
<keyword evidence="4" id="KW-0597">Phosphoprotein</keyword>
<evidence type="ECO:0000256" key="5">
    <source>
        <dbReference type="ARBA" id="ARBA00022679"/>
    </source>
</evidence>
<dbReference type="InterPro" id="IPR050428">
    <property type="entry name" value="TCS_sensor_his_kinase"/>
</dbReference>
<keyword evidence="9" id="KW-0902">Two-component regulatory system</keyword>
<feature type="domain" description="HAMP" evidence="13">
    <location>
        <begin position="84"/>
        <end position="137"/>
    </location>
</feature>
<evidence type="ECO:0000256" key="4">
    <source>
        <dbReference type="ARBA" id="ARBA00022553"/>
    </source>
</evidence>
<evidence type="ECO:0000256" key="11">
    <source>
        <dbReference type="SAM" id="Phobius"/>
    </source>
</evidence>
<keyword evidence="6 11" id="KW-0812">Transmembrane</keyword>
<sequence length="359" mass="38566">MDPVRGRLRRLPLRARLTALYAALFAASTLVVLVVAYGLLGDHLRRTLPDALADPILDRVALQLGLVLAGTTLLAVALGWVAASRALRPIGAVTATARRVSDDRLDERLALDGPHDEVRELADTFDAMLDRLSASLQAQRRFVANASHELRTPLTAIRTEVDVTLADPDATTDELRAMGERVLAGTDELDDLLEGLLVLARSRRGVDRHEDIDLTLAAREAVAAAPACPSLELSVHPRTPTARAWGDGTMLGRVAVNLVDNAVRYNQDGGWVRVETAEGERDGRRWATLRVANSGPLVPAEDVDRIVEPFERLGRHGTGSGLGLSIVRAVVDAHGGRTRIEAPESGGLDVTVSLPGPLR</sequence>
<reference evidence="14" key="1">
    <citation type="submission" date="2020-05" db="EMBL/GenBank/DDBJ databases">
        <authorList>
            <person name="Chiriac C."/>
            <person name="Salcher M."/>
            <person name="Ghai R."/>
            <person name="Kavagutti S V."/>
        </authorList>
    </citation>
    <scope>NUCLEOTIDE SEQUENCE</scope>
</reference>
<dbReference type="GO" id="GO:0005886">
    <property type="term" value="C:plasma membrane"/>
    <property type="evidence" value="ECO:0007669"/>
    <property type="project" value="TreeGrafter"/>
</dbReference>
<dbReference type="InterPro" id="IPR003594">
    <property type="entry name" value="HATPase_dom"/>
</dbReference>